<accession>A0A9X8CXV3</accession>
<evidence type="ECO:0000313" key="8">
    <source>
        <dbReference type="EMBL" id="RIX70033.1"/>
    </source>
</evidence>
<comment type="function">
    <text evidence="7">Catalyzes the formation of 6,7-dimethyl-8-ribityllumazine by condensation of 5-amino-6-(D-ribitylamino)uracil with 3,4-dihydroxy-2-butanone 4-phosphate. This is the penultimate step in the biosynthesis of riboflavin.</text>
</comment>
<proteinExistence type="inferred from homology"/>
<dbReference type="GO" id="GO:0005829">
    <property type="term" value="C:cytosol"/>
    <property type="evidence" value="ECO:0007669"/>
    <property type="project" value="TreeGrafter"/>
</dbReference>
<comment type="pathway">
    <text evidence="1 7">Cofactor biosynthesis; riboflavin biosynthesis; riboflavin from 2-hydroxy-3-oxobutyl phosphate and 5-amino-6-(D-ribitylamino)uracil: step 1/2.</text>
</comment>
<gene>
    <name evidence="7" type="primary">ribH</name>
    <name evidence="8" type="ORF">D3H34_32875</name>
</gene>
<dbReference type="InterPro" id="IPR036467">
    <property type="entry name" value="LS/RS_sf"/>
</dbReference>
<evidence type="ECO:0000256" key="3">
    <source>
        <dbReference type="ARBA" id="ARBA00012664"/>
    </source>
</evidence>
<dbReference type="GO" id="GO:0009349">
    <property type="term" value="C:riboflavin synthase complex"/>
    <property type="evidence" value="ECO:0007669"/>
    <property type="project" value="InterPro"/>
</dbReference>
<dbReference type="InterPro" id="IPR002180">
    <property type="entry name" value="LS/RS"/>
</dbReference>
<comment type="catalytic activity">
    <reaction evidence="6 7">
        <text>(2S)-2-hydroxy-3-oxobutyl phosphate + 5-amino-6-(D-ribitylamino)uracil = 6,7-dimethyl-8-(1-D-ribityl)lumazine + phosphate + 2 H2O + H(+)</text>
        <dbReference type="Rhea" id="RHEA:26152"/>
        <dbReference type="ChEBI" id="CHEBI:15377"/>
        <dbReference type="ChEBI" id="CHEBI:15378"/>
        <dbReference type="ChEBI" id="CHEBI:15934"/>
        <dbReference type="ChEBI" id="CHEBI:43474"/>
        <dbReference type="ChEBI" id="CHEBI:58201"/>
        <dbReference type="ChEBI" id="CHEBI:58830"/>
        <dbReference type="EC" id="2.5.1.78"/>
    </reaction>
</comment>
<name>A0A9X8CXV3_9BURK</name>
<evidence type="ECO:0000256" key="2">
    <source>
        <dbReference type="ARBA" id="ARBA00007424"/>
    </source>
</evidence>
<feature type="binding site" evidence="7">
    <location>
        <begin position="96"/>
        <end position="98"/>
    </location>
    <ligand>
        <name>5-amino-6-(D-ribitylamino)uracil</name>
        <dbReference type="ChEBI" id="CHEBI:15934"/>
    </ligand>
</feature>
<keyword evidence="5 7" id="KW-0808">Transferase</keyword>
<dbReference type="PANTHER" id="PTHR21058">
    <property type="entry name" value="6,7-DIMETHYL-8-RIBITYLLUMAZINE SYNTHASE DMRL SYNTHASE LUMAZINE SYNTHASE"/>
    <property type="match status" value="1"/>
</dbReference>
<comment type="similarity">
    <text evidence="2 7">Belongs to the DMRL synthase family.</text>
</comment>
<evidence type="ECO:0000256" key="5">
    <source>
        <dbReference type="ARBA" id="ARBA00022679"/>
    </source>
</evidence>
<evidence type="ECO:0000313" key="9">
    <source>
        <dbReference type="Proteomes" id="UP000265619"/>
    </source>
</evidence>
<evidence type="ECO:0000256" key="6">
    <source>
        <dbReference type="ARBA" id="ARBA00048785"/>
    </source>
</evidence>
<dbReference type="GO" id="GO:0000906">
    <property type="term" value="F:6,7-dimethyl-8-ribityllumazine synthase activity"/>
    <property type="evidence" value="ECO:0007669"/>
    <property type="project" value="UniProtKB-UniRule"/>
</dbReference>
<dbReference type="Proteomes" id="UP000265619">
    <property type="component" value="Unassembled WGS sequence"/>
</dbReference>
<evidence type="ECO:0000256" key="4">
    <source>
        <dbReference type="ARBA" id="ARBA00022619"/>
    </source>
</evidence>
<protein>
    <recommendedName>
        <fullName evidence="3 7">6,7-dimethyl-8-ribityllumazine synthase</fullName>
        <shortName evidence="7">DMRL synthase</shortName>
        <shortName evidence="7">LS</shortName>
        <shortName evidence="7">Lumazine synthase</shortName>
        <ecNumber evidence="3 7">2.5.1.78</ecNumber>
    </recommendedName>
</protein>
<dbReference type="OrthoDB" id="9797659at2"/>
<dbReference type="GO" id="GO:0009231">
    <property type="term" value="P:riboflavin biosynthetic process"/>
    <property type="evidence" value="ECO:0007669"/>
    <property type="project" value="UniProtKB-UniRule"/>
</dbReference>
<dbReference type="HAMAP" id="MF_00178">
    <property type="entry name" value="Lumazine_synth"/>
    <property type="match status" value="1"/>
</dbReference>
<evidence type="ECO:0000256" key="1">
    <source>
        <dbReference type="ARBA" id="ARBA00004917"/>
    </source>
</evidence>
<dbReference type="EC" id="2.5.1.78" evidence="3 7"/>
<feature type="binding site" evidence="7">
    <location>
        <position position="38"/>
    </location>
    <ligand>
        <name>5-amino-6-(D-ribitylamino)uracil</name>
        <dbReference type="ChEBI" id="CHEBI:15934"/>
    </ligand>
</feature>
<dbReference type="EMBL" id="QXMN01000245">
    <property type="protein sequence ID" value="RIX70033.1"/>
    <property type="molecule type" value="Genomic_DNA"/>
</dbReference>
<feature type="binding site" evidence="7">
    <location>
        <position position="143"/>
    </location>
    <ligand>
        <name>(2S)-2-hydroxy-3-oxobutyl phosphate</name>
        <dbReference type="ChEBI" id="CHEBI:58830"/>
    </ligand>
</feature>
<dbReference type="SUPFAM" id="SSF52121">
    <property type="entry name" value="Lumazine synthase"/>
    <property type="match status" value="1"/>
</dbReference>
<dbReference type="Gene3D" id="3.40.50.960">
    <property type="entry name" value="Lumazine/riboflavin synthase"/>
    <property type="match status" value="1"/>
</dbReference>
<dbReference type="Pfam" id="PF00885">
    <property type="entry name" value="DMRL_synthase"/>
    <property type="match status" value="1"/>
</dbReference>
<feature type="binding site" evidence="7">
    <location>
        <begin position="72"/>
        <end position="74"/>
    </location>
    <ligand>
        <name>5-amino-6-(D-ribitylamino)uracil</name>
        <dbReference type="ChEBI" id="CHEBI:15934"/>
    </ligand>
</feature>
<keyword evidence="4 7" id="KW-0686">Riboflavin biosynthesis</keyword>
<dbReference type="AlphaFoldDB" id="A0A9X8CXV3"/>
<dbReference type="InterPro" id="IPR034964">
    <property type="entry name" value="LS"/>
</dbReference>
<feature type="binding site" evidence="7">
    <location>
        <position position="129"/>
    </location>
    <ligand>
        <name>5-amino-6-(D-ribitylamino)uracil</name>
        <dbReference type="ChEBI" id="CHEBI:15934"/>
    </ligand>
</feature>
<dbReference type="PANTHER" id="PTHR21058:SF0">
    <property type="entry name" value="6,7-DIMETHYL-8-RIBITYLLUMAZINE SYNTHASE"/>
    <property type="match status" value="1"/>
</dbReference>
<comment type="caution">
    <text evidence="8">The sequence shown here is derived from an EMBL/GenBank/DDBJ whole genome shotgun (WGS) entry which is preliminary data.</text>
</comment>
<dbReference type="NCBIfam" id="NF009084">
    <property type="entry name" value="PRK12419.1"/>
    <property type="match status" value="1"/>
</dbReference>
<keyword evidence="9" id="KW-1185">Reference proteome</keyword>
<organism evidence="8 9">
    <name type="scientific">Acidovorax cavernicola</name>
    <dbReference type="NCBI Taxonomy" id="1675792"/>
    <lineage>
        <taxon>Bacteria</taxon>
        <taxon>Pseudomonadati</taxon>
        <taxon>Pseudomonadota</taxon>
        <taxon>Betaproteobacteria</taxon>
        <taxon>Burkholderiales</taxon>
        <taxon>Comamonadaceae</taxon>
        <taxon>Acidovorax</taxon>
    </lineage>
</organism>
<reference evidence="8 9" key="1">
    <citation type="submission" date="2018-09" db="EMBL/GenBank/DDBJ databases">
        <title>Acidovorax cavernicola nov. sp. isolated from Gruta de las Maravillas (Aracena, Spain).</title>
        <authorList>
            <person name="Jurado V."/>
            <person name="Gutierrez-Patricio S."/>
            <person name="Gonzalez-Pimentel J.L."/>
            <person name="Miller A.Z."/>
            <person name="Laiz L."/>
            <person name="Saiz-Jimenez C."/>
        </authorList>
    </citation>
    <scope>NUCLEOTIDE SEQUENCE [LARGE SCALE GENOMIC DNA]</scope>
    <source>
        <strain evidence="8 9">1011MAR4D40.2</strain>
    </source>
</reference>
<comment type="caution">
    <text evidence="7">Lacks conserved residue(s) required for the propagation of feature annotation.</text>
</comment>
<dbReference type="RefSeq" id="WP_119558887.1">
    <property type="nucleotide sequence ID" value="NZ_QXMN01000245.1"/>
</dbReference>
<sequence length="176" mass="18811">MNQTSTAVVSSISSAVATAPAWGSVARNSRVAVICASWHTDVVHQARDALVGELTQQGMPATQIAHFDVPGAFEIPLMAKRLALSGHFDAIIGCALVVNGGIYRHEFVSSAVIDGLMRVQLDTDVPVLSAVLTPRDFHEHADHLEFFRAHFVKKGVEVAQSCLGAMAQLQRVQALG</sequence>
<feature type="active site" description="Proton donor" evidence="7">
    <location>
        <position position="104"/>
    </location>
</feature>
<evidence type="ECO:0000256" key="7">
    <source>
        <dbReference type="HAMAP-Rule" id="MF_00178"/>
    </source>
</evidence>